<dbReference type="GO" id="GO:0042597">
    <property type="term" value="C:periplasmic space"/>
    <property type="evidence" value="ECO:0007669"/>
    <property type="project" value="InterPro"/>
</dbReference>
<dbReference type="EMBL" id="CAFBMB010000001">
    <property type="protein sequence ID" value="CAB4887304.1"/>
    <property type="molecule type" value="Genomic_DNA"/>
</dbReference>
<dbReference type="SUPFAM" id="SSF81296">
    <property type="entry name" value="E set domains"/>
    <property type="match status" value="1"/>
</dbReference>
<dbReference type="GO" id="GO:0005886">
    <property type="term" value="C:plasma membrane"/>
    <property type="evidence" value="ECO:0007669"/>
    <property type="project" value="TreeGrafter"/>
</dbReference>
<name>A0A6J7F160_9ZZZZ</name>
<organism evidence="7">
    <name type="scientific">freshwater metagenome</name>
    <dbReference type="NCBI Taxonomy" id="449393"/>
    <lineage>
        <taxon>unclassified sequences</taxon>
        <taxon>metagenomes</taxon>
        <taxon>ecological metagenomes</taxon>
    </lineage>
</organism>
<dbReference type="PANTHER" id="PTHR34820:SF4">
    <property type="entry name" value="INNER MEMBRANE PROTEIN YEBZ"/>
    <property type="match status" value="1"/>
</dbReference>
<reference evidence="7" key="1">
    <citation type="submission" date="2020-05" db="EMBL/GenBank/DDBJ databases">
        <authorList>
            <person name="Chiriac C."/>
            <person name="Salcher M."/>
            <person name="Ghai R."/>
            <person name="Kavagutti S V."/>
        </authorList>
    </citation>
    <scope>NUCLEOTIDE SEQUENCE</scope>
</reference>
<dbReference type="GO" id="GO:0030313">
    <property type="term" value="C:cell envelope"/>
    <property type="evidence" value="ECO:0007669"/>
    <property type="project" value="UniProtKB-SubCell"/>
</dbReference>
<keyword evidence="4" id="KW-0186">Copper</keyword>
<accession>A0A6J7F160</accession>
<feature type="domain" description="CopC" evidence="6">
    <location>
        <begin position="37"/>
        <end position="131"/>
    </location>
</feature>
<evidence type="ECO:0000313" key="7">
    <source>
        <dbReference type="EMBL" id="CAB4887304.1"/>
    </source>
</evidence>
<keyword evidence="2" id="KW-0479">Metal-binding</keyword>
<keyword evidence="5" id="KW-1133">Transmembrane helix</keyword>
<dbReference type="InterPro" id="IPR014755">
    <property type="entry name" value="Cu-Rt/internalin_Ig-like"/>
</dbReference>
<protein>
    <submittedName>
        <fullName evidence="7">Unannotated protein</fullName>
    </submittedName>
</protein>
<evidence type="ECO:0000256" key="5">
    <source>
        <dbReference type="SAM" id="Phobius"/>
    </source>
</evidence>
<keyword evidence="5" id="KW-0472">Membrane</keyword>
<sequence length="208" mass="21360">MTAHFARGSLRWLALATLFFAGTSVATVATASAASAHAEIVSTSPVDNTQVATPAQISVTFSEQIVLQYSSLALFDGAGNTVPQDAATLDASGTVMAKTIPGSLAAGMYRAAWHNVSVDGHEGDGEFHFEVVDNLGSDNSETTTPEPSVISEPEMTIDARAYQSTAGDGPPDSGLVPVQIIGWSALGAGVAAGIAAIVVVFVRRRRVG</sequence>
<comment type="subcellular location">
    <subcellularLocation>
        <location evidence="1">Cell envelope</location>
    </subcellularLocation>
</comment>
<dbReference type="Gene3D" id="2.60.40.1220">
    <property type="match status" value="1"/>
</dbReference>
<dbReference type="InterPro" id="IPR032694">
    <property type="entry name" value="CopC/D"/>
</dbReference>
<keyword evidence="3" id="KW-0732">Signal</keyword>
<evidence type="ECO:0000259" key="6">
    <source>
        <dbReference type="Pfam" id="PF04234"/>
    </source>
</evidence>
<dbReference type="InterPro" id="IPR007348">
    <property type="entry name" value="CopC_dom"/>
</dbReference>
<dbReference type="PANTHER" id="PTHR34820">
    <property type="entry name" value="INNER MEMBRANE PROTEIN YEBZ"/>
    <property type="match status" value="1"/>
</dbReference>
<dbReference type="GO" id="GO:0046688">
    <property type="term" value="P:response to copper ion"/>
    <property type="evidence" value="ECO:0007669"/>
    <property type="project" value="InterPro"/>
</dbReference>
<dbReference type="InterPro" id="IPR014756">
    <property type="entry name" value="Ig_E-set"/>
</dbReference>
<evidence type="ECO:0000256" key="3">
    <source>
        <dbReference type="ARBA" id="ARBA00022729"/>
    </source>
</evidence>
<dbReference type="GO" id="GO:0005507">
    <property type="term" value="F:copper ion binding"/>
    <property type="evidence" value="ECO:0007669"/>
    <property type="project" value="InterPro"/>
</dbReference>
<dbReference type="Pfam" id="PF04234">
    <property type="entry name" value="CopC"/>
    <property type="match status" value="1"/>
</dbReference>
<dbReference type="AlphaFoldDB" id="A0A6J7F160"/>
<evidence type="ECO:0000256" key="1">
    <source>
        <dbReference type="ARBA" id="ARBA00004196"/>
    </source>
</evidence>
<gene>
    <name evidence="7" type="ORF">UFOPK3516_00021</name>
</gene>
<evidence type="ECO:0000256" key="2">
    <source>
        <dbReference type="ARBA" id="ARBA00022723"/>
    </source>
</evidence>
<evidence type="ECO:0000256" key="4">
    <source>
        <dbReference type="ARBA" id="ARBA00023008"/>
    </source>
</evidence>
<feature type="transmembrane region" description="Helical" evidence="5">
    <location>
        <begin position="180"/>
        <end position="202"/>
    </location>
</feature>
<keyword evidence="5" id="KW-0812">Transmembrane</keyword>
<dbReference type="GO" id="GO:0006825">
    <property type="term" value="P:copper ion transport"/>
    <property type="evidence" value="ECO:0007669"/>
    <property type="project" value="InterPro"/>
</dbReference>
<proteinExistence type="predicted"/>